<dbReference type="PANTHER" id="PTHR12110">
    <property type="entry name" value="HYDROXYPYRUVATE ISOMERASE"/>
    <property type="match status" value="1"/>
</dbReference>
<organism evidence="2 3">
    <name type="scientific">Yersinia pestis bv. Antiqua (strain Antiqua)</name>
    <dbReference type="NCBI Taxonomy" id="360102"/>
    <lineage>
        <taxon>Bacteria</taxon>
        <taxon>Pseudomonadati</taxon>
        <taxon>Pseudomonadota</taxon>
        <taxon>Gammaproteobacteria</taxon>
        <taxon>Enterobacterales</taxon>
        <taxon>Yersiniaceae</taxon>
        <taxon>Yersinia</taxon>
    </lineage>
</organism>
<evidence type="ECO:0000259" key="1">
    <source>
        <dbReference type="Pfam" id="PF01261"/>
    </source>
</evidence>
<evidence type="ECO:0000313" key="2">
    <source>
        <dbReference type="EMBL" id="ABG14478.1"/>
    </source>
</evidence>
<dbReference type="InterPro" id="IPR050312">
    <property type="entry name" value="IolE/XylAMocC-like"/>
</dbReference>
<dbReference type="EMBL" id="CP000308">
    <property type="protein sequence ID" value="ABG14478.1"/>
    <property type="molecule type" value="Genomic_DNA"/>
</dbReference>
<dbReference type="InterPro" id="IPR036237">
    <property type="entry name" value="Xyl_isomerase-like_sf"/>
</dbReference>
<dbReference type="Gene3D" id="3.20.20.150">
    <property type="entry name" value="Divalent-metal-dependent TIM barrel enzymes"/>
    <property type="match status" value="1"/>
</dbReference>
<proteinExistence type="predicted"/>
<dbReference type="KEGG" id="ypa:YPA_2514"/>
<dbReference type="PANTHER" id="PTHR12110:SF41">
    <property type="entry name" value="INOSOSE DEHYDRATASE"/>
    <property type="match status" value="1"/>
</dbReference>
<sequence length="352" mass="38795">MTMVDQRTAVEPKTAVDQTTEVVRKAEVNQKIGIVRKIDIVRKTETVRKTEADRHTTAVQLGINPLTWTNDDLPSLGAETSLETCLSEGKEAGFAGFELGNKFSREAGVLGPILEHHQLKLVSGWYSGRLLERSVEEEIVAVRSHLALLRELGAKVMVFAEVSGCIHGEQQTPVHLRPRFPPARWAEYGAKLTAFARYTQALGVQIAYHHHMGTVIESAQDIDNLMIHTGEEVGLLLDTGHLTFAGADPLAVAQRWIARINHVHCKDVRTSVLADVKNRKTSFLDAVLSGVFTVPGDGGVDYPPIMALLKQHGYQGWLVVEAEQDPNVAHPMTYARMGYHNLSRLAHNAGLI</sequence>
<dbReference type="SUPFAM" id="SSF51658">
    <property type="entry name" value="Xylose isomerase-like"/>
    <property type="match status" value="1"/>
</dbReference>
<feature type="domain" description="Xylose isomerase-like TIM barrel" evidence="1">
    <location>
        <begin position="90"/>
        <end position="326"/>
    </location>
</feature>
<evidence type="ECO:0000313" key="3">
    <source>
        <dbReference type="Proteomes" id="UP000001971"/>
    </source>
</evidence>
<dbReference type="InterPro" id="IPR030823">
    <property type="entry name" value="IolE/MocC"/>
</dbReference>
<gene>
    <name evidence="2" type="ordered locus">YPA_2514</name>
</gene>
<name>A0A0H2Y9E6_YERPA</name>
<dbReference type="RefSeq" id="WP_002214721.1">
    <property type="nucleotide sequence ID" value="NC_008150.1"/>
</dbReference>
<dbReference type="GeneID" id="57976109"/>
<reference evidence="2 3" key="1">
    <citation type="journal article" date="2006" name="J. Bacteriol.">
        <title>Complete genome sequence of Yersinia pestis strains Antiqua and Nepal516: evidence of gene reduction in an emerging pathogen.</title>
        <authorList>
            <person name="Chain P.S."/>
            <person name="Hu P."/>
            <person name="Malfatti S.A."/>
            <person name="Radnedge L."/>
            <person name="Larimer F."/>
            <person name="Vergez L.M."/>
            <person name="Worsham P."/>
            <person name="Chu M.C."/>
            <person name="Andersen G.L."/>
        </authorList>
    </citation>
    <scope>NUCLEOTIDE SEQUENCE [LARGE SCALE GENOMIC DNA]</scope>
    <source>
        <strain evidence="2 3">Antiqua</strain>
    </source>
</reference>
<protein>
    <recommendedName>
        <fullName evidence="1">Xylose isomerase-like TIM barrel domain-containing protein</fullName>
    </recommendedName>
</protein>
<dbReference type="Proteomes" id="UP000001971">
    <property type="component" value="Chromosome"/>
</dbReference>
<dbReference type="InterPro" id="IPR013022">
    <property type="entry name" value="Xyl_isomerase-like_TIM-brl"/>
</dbReference>
<accession>A0A0H2Y9E6</accession>
<dbReference type="AlphaFoldDB" id="A0A0H2Y9E6"/>
<dbReference type="NCBIfam" id="TIGR04379">
    <property type="entry name" value="myo_inos_iolE"/>
    <property type="match status" value="1"/>
</dbReference>
<dbReference type="Pfam" id="PF01261">
    <property type="entry name" value="AP_endonuc_2"/>
    <property type="match status" value="1"/>
</dbReference>